<dbReference type="EMBL" id="JAAALK010000283">
    <property type="protein sequence ID" value="KAG8069478.1"/>
    <property type="molecule type" value="Genomic_DNA"/>
</dbReference>
<sequence length="126" mass="14555">MDDLHSTSLRRLDEKGVENCSLRIKIDELRHQARESQSRLESLRPGPRIKRTTRKVIGHPWGRDLFPLRAFNCKRRRSPSHLSAMLRVFFTTPHEINMVTNSTIVLEATNTQDRNPIAASNVNNNI</sequence>
<reference evidence="2" key="1">
    <citation type="journal article" date="2021" name="bioRxiv">
        <title>Whole Genome Assembly and Annotation of Northern Wild Rice, Zizania palustris L., Supports a Whole Genome Duplication in the Zizania Genus.</title>
        <authorList>
            <person name="Haas M."/>
            <person name="Kono T."/>
            <person name="Macchietto M."/>
            <person name="Millas R."/>
            <person name="McGilp L."/>
            <person name="Shao M."/>
            <person name="Duquette J."/>
            <person name="Hirsch C.N."/>
            <person name="Kimball J."/>
        </authorList>
    </citation>
    <scope>NUCLEOTIDE SEQUENCE</scope>
    <source>
        <tissue evidence="2">Fresh leaf tissue</tissue>
    </source>
</reference>
<comment type="caution">
    <text evidence="2">The sequence shown here is derived from an EMBL/GenBank/DDBJ whole genome shotgun (WGS) entry which is preliminary data.</text>
</comment>
<dbReference type="Proteomes" id="UP000729402">
    <property type="component" value="Unassembled WGS sequence"/>
</dbReference>
<gene>
    <name evidence="2" type="ORF">GUJ93_ZPchr0006g43670</name>
</gene>
<proteinExistence type="predicted"/>
<feature type="region of interest" description="Disordered" evidence="1">
    <location>
        <begin position="35"/>
        <end position="54"/>
    </location>
</feature>
<reference evidence="2" key="2">
    <citation type="submission" date="2021-02" db="EMBL/GenBank/DDBJ databases">
        <authorList>
            <person name="Kimball J.A."/>
            <person name="Haas M.W."/>
            <person name="Macchietto M."/>
            <person name="Kono T."/>
            <person name="Duquette J."/>
            <person name="Shao M."/>
        </authorList>
    </citation>
    <scope>NUCLEOTIDE SEQUENCE</scope>
    <source>
        <tissue evidence="2">Fresh leaf tissue</tissue>
    </source>
</reference>
<accession>A0A8J5SCY4</accession>
<protein>
    <submittedName>
        <fullName evidence="2">Uncharacterized protein</fullName>
    </submittedName>
</protein>
<name>A0A8J5SCY4_ZIZPA</name>
<organism evidence="2 3">
    <name type="scientific">Zizania palustris</name>
    <name type="common">Northern wild rice</name>
    <dbReference type="NCBI Taxonomy" id="103762"/>
    <lineage>
        <taxon>Eukaryota</taxon>
        <taxon>Viridiplantae</taxon>
        <taxon>Streptophyta</taxon>
        <taxon>Embryophyta</taxon>
        <taxon>Tracheophyta</taxon>
        <taxon>Spermatophyta</taxon>
        <taxon>Magnoliopsida</taxon>
        <taxon>Liliopsida</taxon>
        <taxon>Poales</taxon>
        <taxon>Poaceae</taxon>
        <taxon>BOP clade</taxon>
        <taxon>Oryzoideae</taxon>
        <taxon>Oryzeae</taxon>
        <taxon>Zizaniinae</taxon>
        <taxon>Zizania</taxon>
    </lineage>
</organism>
<keyword evidence="3" id="KW-1185">Reference proteome</keyword>
<evidence type="ECO:0000313" key="3">
    <source>
        <dbReference type="Proteomes" id="UP000729402"/>
    </source>
</evidence>
<dbReference type="AlphaFoldDB" id="A0A8J5SCY4"/>
<evidence type="ECO:0000313" key="2">
    <source>
        <dbReference type="EMBL" id="KAG8069478.1"/>
    </source>
</evidence>
<evidence type="ECO:0000256" key="1">
    <source>
        <dbReference type="SAM" id="MobiDB-lite"/>
    </source>
</evidence>